<dbReference type="PIRSF" id="PIRSF018293">
    <property type="entry name" value="TRAPP_I_complex_Bet3"/>
    <property type="match status" value="1"/>
</dbReference>
<dbReference type="Proteomes" id="UP000309601">
    <property type="component" value="Unassembled WGS sequence"/>
</dbReference>
<dbReference type="GO" id="GO:0048193">
    <property type="term" value="P:Golgi vesicle transport"/>
    <property type="evidence" value="ECO:0007669"/>
    <property type="project" value="InterPro"/>
</dbReference>
<evidence type="ECO:0000256" key="4">
    <source>
        <dbReference type="ARBA" id="ARBA00022448"/>
    </source>
</evidence>
<keyword evidence="7 8" id="KW-0333">Golgi apparatus</keyword>
<evidence type="ECO:0000313" key="14">
    <source>
        <dbReference type="Proteomes" id="UP000310708"/>
    </source>
</evidence>
<evidence type="ECO:0000256" key="8">
    <source>
        <dbReference type="PIRNR" id="PIRNR018293"/>
    </source>
</evidence>
<reference evidence="12 13" key="1">
    <citation type="submission" date="2019-03" db="EMBL/GenBank/DDBJ databases">
        <title>Sequencing 25 genomes of Wallemia mellicola.</title>
        <authorList>
            <person name="Gostincar C."/>
        </authorList>
    </citation>
    <scope>NUCLEOTIDE SEQUENCE [LARGE SCALE GENOMIC DNA]</scope>
    <source>
        <strain evidence="11 13">EXF-1274</strain>
        <strain evidence="9 12">EXF-1277</strain>
        <strain evidence="10 14">EXF-757</strain>
    </source>
</reference>
<organism evidence="10 14">
    <name type="scientific">Wallemia mellicola</name>
    <dbReference type="NCBI Taxonomy" id="1708541"/>
    <lineage>
        <taxon>Eukaryota</taxon>
        <taxon>Fungi</taxon>
        <taxon>Dikarya</taxon>
        <taxon>Basidiomycota</taxon>
        <taxon>Wallemiomycotina</taxon>
        <taxon>Wallemiomycetes</taxon>
        <taxon>Wallemiales</taxon>
        <taxon>Wallemiaceae</taxon>
        <taxon>Wallemia</taxon>
    </lineage>
</organism>
<evidence type="ECO:0000256" key="2">
    <source>
        <dbReference type="ARBA" id="ARBA00004240"/>
    </source>
</evidence>
<comment type="similarity">
    <text evidence="3 8">Belongs to the TRAPP small subunits family. BET3 subfamily.</text>
</comment>
<dbReference type="InterPro" id="IPR016721">
    <property type="entry name" value="Bet3"/>
</dbReference>
<dbReference type="InterPro" id="IPR007194">
    <property type="entry name" value="TRAPP_component"/>
</dbReference>
<evidence type="ECO:0000256" key="1">
    <source>
        <dbReference type="ARBA" id="ARBA00004222"/>
    </source>
</evidence>
<accession>A0A4T0U0Y2</accession>
<name>A0A4T0U0Y2_9BASI</name>
<comment type="subcellular location">
    <subcellularLocation>
        <location evidence="2">Endoplasmic reticulum</location>
    </subcellularLocation>
    <subcellularLocation>
        <location evidence="1 8">Golgi apparatus</location>
        <location evidence="1 8">cis-Golgi network</location>
    </subcellularLocation>
</comment>
<evidence type="ECO:0000256" key="6">
    <source>
        <dbReference type="ARBA" id="ARBA00022892"/>
    </source>
</evidence>
<dbReference type="EMBL" id="SPRW01000001">
    <property type="protein sequence ID" value="TIC71401.1"/>
    <property type="molecule type" value="Genomic_DNA"/>
</dbReference>
<dbReference type="Gene3D" id="3.30.1380.20">
    <property type="entry name" value="Trafficking protein particle complex subunit 3"/>
    <property type="match status" value="1"/>
</dbReference>
<sequence length="197" mass="22296">MLVVEQQRGRMNANKLKQYGEDQWRAKPDKLNAELFVMTYGALVMQLVQDYEDYSAVNKELDKMGYNIGTRLIEEFLSKNPEVKCKNFNDTGEAIAKVGFKTFLNITPEVVHNGSNEFTLVIEDNPLNQFVVLPDTAIREGLLYSNVLAGCIRGCLEMINISTTVDFLSDELLGQESTAIKVKLIKYLEEQVPSDDM</sequence>
<keyword evidence="6 8" id="KW-0931">ER-Golgi transport</keyword>
<dbReference type="FunFam" id="3.30.1380.20:FF:000001">
    <property type="entry name" value="Trafficking protein particle complex subunit BET3"/>
    <property type="match status" value="1"/>
</dbReference>
<dbReference type="GO" id="GO:0005794">
    <property type="term" value="C:Golgi apparatus"/>
    <property type="evidence" value="ECO:0007669"/>
    <property type="project" value="UniProtKB-SubCell"/>
</dbReference>
<dbReference type="AlphaFoldDB" id="A0A4T0U0Y2"/>
<evidence type="ECO:0000256" key="5">
    <source>
        <dbReference type="ARBA" id="ARBA00022824"/>
    </source>
</evidence>
<protein>
    <recommendedName>
        <fullName evidence="8">Trafficking protein particle complex subunit BET3</fullName>
    </recommendedName>
</protein>
<dbReference type="GO" id="GO:0005783">
    <property type="term" value="C:endoplasmic reticulum"/>
    <property type="evidence" value="ECO:0007669"/>
    <property type="project" value="UniProtKB-SubCell"/>
</dbReference>
<dbReference type="Proteomes" id="UP000310708">
    <property type="component" value="Unassembled WGS sequence"/>
</dbReference>
<keyword evidence="4 8" id="KW-0813">Transport</keyword>
<dbReference type="OrthoDB" id="10262857at2759"/>
<keyword evidence="5" id="KW-0256">Endoplasmic reticulum</keyword>
<evidence type="ECO:0000313" key="11">
    <source>
        <dbReference type="EMBL" id="TIC71401.1"/>
    </source>
</evidence>
<dbReference type="PANTHER" id="PTHR13048">
    <property type="entry name" value="TRAFFICKING PROTEIN PARTICLE COMPLEX SUBUNIT 3"/>
    <property type="match status" value="1"/>
</dbReference>
<dbReference type="Pfam" id="PF04051">
    <property type="entry name" value="TRAPP"/>
    <property type="match status" value="1"/>
</dbReference>
<dbReference type="InterPro" id="IPR024096">
    <property type="entry name" value="NO_sig/Golgi_transp_ligand-bd"/>
</dbReference>
<dbReference type="CDD" id="cd14942">
    <property type="entry name" value="TRAPPC3_bet3"/>
    <property type="match status" value="1"/>
</dbReference>
<proteinExistence type="inferred from homology"/>
<comment type="caution">
    <text evidence="10">The sequence shown here is derived from an EMBL/GenBank/DDBJ whole genome shotgun (WGS) entry which is preliminary data.</text>
</comment>
<evidence type="ECO:0000256" key="7">
    <source>
        <dbReference type="ARBA" id="ARBA00023034"/>
    </source>
</evidence>
<dbReference type="GO" id="GO:0030008">
    <property type="term" value="C:TRAPP complex"/>
    <property type="evidence" value="ECO:0007669"/>
    <property type="project" value="InterPro"/>
</dbReference>
<dbReference type="SUPFAM" id="SSF111126">
    <property type="entry name" value="Ligand-binding domain in the NO signalling and Golgi transport"/>
    <property type="match status" value="1"/>
</dbReference>
<dbReference type="Proteomes" id="UP000305362">
    <property type="component" value="Unassembled WGS sequence"/>
</dbReference>
<gene>
    <name evidence="10" type="ORF">E3Q01_02492</name>
    <name evidence="11" type="ORF">E3Q02_00209</name>
    <name evidence="9" type="ORF">E3Q03_02522</name>
</gene>
<evidence type="ECO:0000313" key="9">
    <source>
        <dbReference type="EMBL" id="TIC61821.1"/>
    </source>
</evidence>
<evidence type="ECO:0000313" key="12">
    <source>
        <dbReference type="Proteomes" id="UP000305362"/>
    </source>
</evidence>
<evidence type="ECO:0000313" key="10">
    <source>
        <dbReference type="EMBL" id="TIC64870.1"/>
    </source>
</evidence>
<dbReference type="EMBL" id="SPRX01000029">
    <property type="protein sequence ID" value="TIC64870.1"/>
    <property type="molecule type" value="Genomic_DNA"/>
</dbReference>
<dbReference type="GO" id="GO:0016236">
    <property type="term" value="P:macroautophagy"/>
    <property type="evidence" value="ECO:0007669"/>
    <property type="project" value="UniProtKB-ARBA"/>
</dbReference>
<evidence type="ECO:0000256" key="3">
    <source>
        <dbReference type="ARBA" id="ARBA00006218"/>
    </source>
</evidence>
<dbReference type="EMBL" id="SPRV01000026">
    <property type="protein sequence ID" value="TIC61821.1"/>
    <property type="molecule type" value="Genomic_DNA"/>
</dbReference>
<evidence type="ECO:0000313" key="13">
    <source>
        <dbReference type="Proteomes" id="UP000309601"/>
    </source>
</evidence>